<dbReference type="SMART" id="SM00235">
    <property type="entry name" value="ZnMc"/>
    <property type="match status" value="1"/>
</dbReference>
<gene>
    <name evidence="3" type="ORF">SAMN04490195_0551</name>
</gene>
<evidence type="ECO:0000313" key="3">
    <source>
        <dbReference type="EMBL" id="SDQ12865.1"/>
    </source>
</evidence>
<dbReference type="InterPro" id="IPR006026">
    <property type="entry name" value="Peptidase_Metallo"/>
</dbReference>
<feature type="domain" description="Peptidase metallopeptidase" evidence="2">
    <location>
        <begin position="45"/>
        <end position="184"/>
    </location>
</feature>
<evidence type="ECO:0000256" key="1">
    <source>
        <dbReference type="SAM" id="MobiDB-lite"/>
    </source>
</evidence>
<accession>A0A1H0YCD8</accession>
<dbReference type="EMBL" id="FNKJ01000002">
    <property type="protein sequence ID" value="SDQ12865.1"/>
    <property type="molecule type" value="Genomic_DNA"/>
</dbReference>
<protein>
    <recommendedName>
        <fullName evidence="2">Peptidase metallopeptidase domain-containing protein</fullName>
    </recommendedName>
</protein>
<feature type="region of interest" description="Disordered" evidence="1">
    <location>
        <begin position="13"/>
        <end position="43"/>
    </location>
</feature>
<name>A0A1H0YCD8_9PSED</name>
<organism evidence="3 4">
    <name type="scientific">Pseudomonas moorei</name>
    <dbReference type="NCBI Taxonomy" id="395599"/>
    <lineage>
        <taxon>Bacteria</taxon>
        <taxon>Pseudomonadati</taxon>
        <taxon>Pseudomonadota</taxon>
        <taxon>Gammaproteobacteria</taxon>
        <taxon>Pseudomonadales</taxon>
        <taxon>Pseudomonadaceae</taxon>
        <taxon>Pseudomonas</taxon>
    </lineage>
</organism>
<keyword evidence="4" id="KW-1185">Reference proteome</keyword>
<dbReference type="AlphaFoldDB" id="A0A1H0YCD8"/>
<dbReference type="SUPFAM" id="SSF55486">
    <property type="entry name" value="Metalloproteases ('zincins'), catalytic domain"/>
    <property type="match status" value="1"/>
</dbReference>
<dbReference type="GO" id="GO:0008270">
    <property type="term" value="F:zinc ion binding"/>
    <property type="evidence" value="ECO:0007669"/>
    <property type="project" value="InterPro"/>
</dbReference>
<dbReference type="OrthoDB" id="3669864at2"/>
<dbReference type="GO" id="GO:0006508">
    <property type="term" value="P:proteolysis"/>
    <property type="evidence" value="ECO:0007669"/>
    <property type="project" value="InterPro"/>
</dbReference>
<reference evidence="4" key="1">
    <citation type="submission" date="2016-10" db="EMBL/GenBank/DDBJ databases">
        <authorList>
            <person name="Varghese N."/>
            <person name="Submissions S."/>
        </authorList>
    </citation>
    <scope>NUCLEOTIDE SEQUENCE [LARGE SCALE GENOMIC DNA]</scope>
    <source>
        <strain evidence="4">BS3775</strain>
    </source>
</reference>
<dbReference type="Proteomes" id="UP000199570">
    <property type="component" value="Unassembled WGS sequence"/>
</dbReference>
<proteinExistence type="predicted"/>
<dbReference type="GO" id="GO:0008237">
    <property type="term" value="F:metallopeptidase activity"/>
    <property type="evidence" value="ECO:0007669"/>
    <property type="project" value="InterPro"/>
</dbReference>
<sequence length="249" mass="28033">MTSFIPCTTITPTSNSSSYNAATQERPLNSNTRSSSRPKRNIGSHTKYWKNGKTLKIAMYDASAEAIAAVKEAASEWLPYVNLKFEFINGEIGDIRIFLNPPDGVQSSAIGTDALIDDIGGTDELRRGPSMFLKWVPGDSRFKYVVMHEFGHALGAEHAHQHPDSAIPWNAENTYKYCIQHYGWSKSVVDKNILPLPRNDQHTYIPYDGDSVMHYEIIPEWTTDNWAQSETWAISDGDIAIMRMAYPKD</sequence>
<dbReference type="Gene3D" id="3.40.390.10">
    <property type="entry name" value="Collagenase (Catalytic Domain)"/>
    <property type="match status" value="1"/>
</dbReference>
<dbReference type="InterPro" id="IPR024079">
    <property type="entry name" value="MetalloPept_cat_dom_sf"/>
</dbReference>
<evidence type="ECO:0000259" key="2">
    <source>
        <dbReference type="SMART" id="SM00235"/>
    </source>
</evidence>
<evidence type="ECO:0000313" key="4">
    <source>
        <dbReference type="Proteomes" id="UP000199570"/>
    </source>
</evidence>
<dbReference type="RefSeq" id="WP_139204754.1">
    <property type="nucleotide sequence ID" value="NZ_FNKJ01000002.1"/>
</dbReference>
<feature type="compositionally biased region" description="Polar residues" evidence="1">
    <location>
        <begin position="13"/>
        <end position="35"/>
    </location>
</feature>